<comment type="caution">
    <text evidence="10">The sequence shown here is derived from an EMBL/GenBank/DDBJ whole genome shotgun (WGS) entry which is preliminary data.</text>
</comment>
<dbReference type="CDD" id="cd00591">
    <property type="entry name" value="HU_IHF"/>
    <property type="match status" value="1"/>
</dbReference>
<protein>
    <recommendedName>
        <fullName evidence="3">Viral histone-like protein</fullName>
    </recommendedName>
    <alternativeName>
        <fullName evidence="7">DNA-binding protein pA104R</fullName>
    </alternativeName>
    <alternativeName>
        <fullName evidence="6">pA104R</fullName>
    </alternativeName>
</protein>
<dbReference type="PANTHER" id="PTHR33175">
    <property type="entry name" value="DNA-BINDING PROTEIN HU"/>
    <property type="match status" value="1"/>
</dbReference>
<evidence type="ECO:0000256" key="3">
    <source>
        <dbReference type="ARBA" id="ARBA00016145"/>
    </source>
</evidence>
<name>A0A0G1XKD0_9BACT</name>
<dbReference type="InterPro" id="IPR000119">
    <property type="entry name" value="Hist_DNA-bd"/>
</dbReference>
<dbReference type="GO" id="GO:0003677">
    <property type="term" value="F:DNA binding"/>
    <property type="evidence" value="ECO:0007669"/>
    <property type="project" value="UniProtKB-KW"/>
</dbReference>
<proteinExistence type="inferred from homology"/>
<accession>A0A0G1XKD0</accession>
<dbReference type="SMART" id="SM00411">
    <property type="entry name" value="BHL"/>
    <property type="match status" value="1"/>
</dbReference>
<dbReference type="Proteomes" id="UP000034054">
    <property type="component" value="Unassembled WGS sequence"/>
</dbReference>
<dbReference type="GO" id="GO:0030527">
    <property type="term" value="F:structural constituent of chromatin"/>
    <property type="evidence" value="ECO:0007669"/>
    <property type="project" value="InterPro"/>
</dbReference>
<comment type="subunit">
    <text evidence="2">Homodimer.</text>
</comment>
<comment type="similarity">
    <text evidence="9">Belongs to the bacterial histone-like protein family.</text>
</comment>
<gene>
    <name evidence="10" type="ORF">UY76_C0052G0002</name>
</gene>
<dbReference type="EMBL" id="LCRH01000052">
    <property type="protein sequence ID" value="KKW31678.1"/>
    <property type="molecule type" value="Genomic_DNA"/>
</dbReference>
<keyword evidence="5" id="KW-0426">Late protein</keyword>
<sequence>MASLGEMFGLSKKDAGEKWDAFVAMALKEVRQGGEFNLPGLGKLVKKDRAARQGRNPLTGASISIPAKTVVKFRVAKSAKDSVL</sequence>
<reference evidence="10 11" key="1">
    <citation type="journal article" date="2015" name="Nature">
        <title>rRNA introns, odd ribosomes, and small enigmatic genomes across a large radiation of phyla.</title>
        <authorList>
            <person name="Brown C.T."/>
            <person name="Hug L.A."/>
            <person name="Thomas B.C."/>
            <person name="Sharon I."/>
            <person name="Castelle C.J."/>
            <person name="Singh A."/>
            <person name="Wilkins M.J."/>
            <person name="Williams K.H."/>
            <person name="Banfield J.F."/>
        </authorList>
    </citation>
    <scope>NUCLEOTIDE SEQUENCE [LARGE SCALE GENOMIC DNA]</scope>
</reference>
<dbReference type="AlphaFoldDB" id="A0A0G1XKD0"/>
<evidence type="ECO:0000313" key="10">
    <source>
        <dbReference type="EMBL" id="KKW31678.1"/>
    </source>
</evidence>
<evidence type="ECO:0000256" key="7">
    <source>
        <dbReference type="ARBA" id="ARBA00033227"/>
    </source>
</evidence>
<organism evidence="10 11">
    <name type="scientific">Candidatus Uhrbacteria bacterium GW2011_GWA2_52_8d</name>
    <dbReference type="NCBI Taxonomy" id="1618979"/>
    <lineage>
        <taxon>Bacteria</taxon>
        <taxon>Candidatus Uhriibacteriota</taxon>
    </lineage>
</organism>
<dbReference type="Gene3D" id="4.10.520.10">
    <property type="entry name" value="IHF-like DNA-binding proteins"/>
    <property type="match status" value="1"/>
</dbReference>
<keyword evidence="10" id="KW-0238">DNA-binding</keyword>
<evidence type="ECO:0000256" key="8">
    <source>
        <dbReference type="ARBA" id="ARBA00046140"/>
    </source>
</evidence>
<evidence type="ECO:0000256" key="2">
    <source>
        <dbReference type="ARBA" id="ARBA00011738"/>
    </source>
</evidence>
<comment type="subcellular location">
    <subcellularLocation>
        <location evidence="1">Virion</location>
    </subcellularLocation>
</comment>
<evidence type="ECO:0000256" key="1">
    <source>
        <dbReference type="ARBA" id="ARBA00004328"/>
    </source>
</evidence>
<dbReference type="InterPro" id="IPR010992">
    <property type="entry name" value="IHF-like_DNA-bd_dom_sf"/>
</dbReference>
<evidence type="ECO:0000256" key="6">
    <source>
        <dbReference type="ARBA" id="ARBA00033120"/>
    </source>
</evidence>
<evidence type="ECO:0000256" key="4">
    <source>
        <dbReference type="ARBA" id="ARBA00022705"/>
    </source>
</evidence>
<evidence type="ECO:0000313" key="11">
    <source>
        <dbReference type="Proteomes" id="UP000034054"/>
    </source>
</evidence>
<keyword evidence="4" id="KW-0235">DNA replication</keyword>
<dbReference type="GO" id="GO:0006260">
    <property type="term" value="P:DNA replication"/>
    <property type="evidence" value="ECO:0007669"/>
    <property type="project" value="UniProtKB-KW"/>
</dbReference>
<dbReference type="GO" id="GO:0005829">
    <property type="term" value="C:cytosol"/>
    <property type="evidence" value="ECO:0007669"/>
    <property type="project" value="TreeGrafter"/>
</dbReference>
<dbReference type="PRINTS" id="PR01727">
    <property type="entry name" value="DNABINDINGHU"/>
</dbReference>
<evidence type="ECO:0000256" key="9">
    <source>
        <dbReference type="RuleBase" id="RU003939"/>
    </source>
</evidence>
<dbReference type="Pfam" id="PF00216">
    <property type="entry name" value="Bac_DNA_binding"/>
    <property type="match status" value="1"/>
</dbReference>
<dbReference type="PANTHER" id="PTHR33175:SF13">
    <property type="entry name" value="HISTONE-LIKE PROTEIN"/>
    <property type="match status" value="1"/>
</dbReference>
<evidence type="ECO:0000256" key="5">
    <source>
        <dbReference type="ARBA" id="ARBA00022921"/>
    </source>
</evidence>
<dbReference type="SUPFAM" id="SSF47729">
    <property type="entry name" value="IHF-like DNA-binding proteins"/>
    <property type="match status" value="1"/>
</dbReference>
<comment type="function">
    <text evidence="8">DNA-binding protein that plays a critical role in nucleoid compaction, genome replication and DNA replication and transcription. Binds to both ssDNA and dsDNA with a binding site covering about 15 nucleotides. Displays DNA-supercoiling activity only when associated with the viral DNA topoisomerase 2.</text>
</comment>